<dbReference type="AlphaFoldDB" id="A0A2T9JGY4"/>
<accession>A0A2T9JGY4</accession>
<reference evidence="2 3" key="1">
    <citation type="submission" date="2018-04" db="EMBL/GenBank/DDBJ databases">
        <title>The genome sequence of Caulobacter sp. 744.</title>
        <authorList>
            <person name="Gao J."/>
            <person name="Sun J."/>
        </authorList>
    </citation>
    <scope>NUCLEOTIDE SEQUENCE [LARGE SCALE GENOMIC DNA]</scope>
    <source>
        <strain evidence="2 3">774</strain>
    </source>
</reference>
<keyword evidence="3" id="KW-1185">Reference proteome</keyword>
<dbReference type="SMART" id="SM00260">
    <property type="entry name" value="CheW"/>
    <property type="match status" value="3"/>
</dbReference>
<evidence type="ECO:0000313" key="3">
    <source>
        <dbReference type="Proteomes" id="UP000245073"/>
    </source>
</evidence>
<feature type="domain" description="CheW-like" evidence="1">
    <location>
        <begin position="153"/>
        <end position="297"/>
    </location>
</feature>
<name>A0A2T9JGY4_9CAUL</name>
<evidence type="ECO:0000313" key="2">
    <source>
        <dbReference type="EMBL" id="PVM82935.1"/>
    </source>
</evidence>
<dbReference type="GO" id="GO:0007165">
    <property type="term" value="P:signal transduction"/>
    <property type="evidence" value="ECO:0007669"/>
    <property type="project" value="InterPro"/>
</dbReference>
<dbReference type="PROSITE" id="PS50851">
    <property type="entry name" value="CHEW"/>
    <property type="match status" value="3"/>
</dbReference>
<dbReference type="SUPFAM" id="SSF50341">
    <property type="entry name" value="CheW-like"/>
    <property type="match status" value="3"/>
</dbReference>
<protein>
    <submittedName>
        <fullName evidence="2">Chemotaxis protein CheW</fullName>
    </submittedName>
</protein>
<dbReference type="OrthoDB" id="3291462at2"/>
<proteinExistence type="predicted"/>
<evidence type="ECO:0000259" key="1">
    <source>
        <dbReference type="PROSITE" id="PS50851"/>
    </source>
</evidence>
<feature type="domain" description="CheW-like" evidence="1">
    <location>
        <begin position="4"/>
        <end position="142"/>
    </location>
</feature>
<dbReference type="EMBL" id="QDKQ01000071">
    <property type="protein sequence ID" value="PVM82935.1"/>
    <property type="molecule type" value="Genomic_DNA"/>
</dbReference>
<dbReference type="GO" id="GO:0005829">
    <property type="term" value="C:cytosol"/>
    <property type="evidence" value="ECO:0007669"/>
    <property type="project" value="TreeGrafter"/>
</dbReference>
<dbReference type="Pfam" id="PF01584">
    <property type="entry name" value="CheW"/>
    <property type="match status" value="3"/>
</dbReference>
<organism evidence="2 3">
    <name type="scientific">Caulobacter endophyticus</name>
    <dbReference type="NCBI Taxonomy" id="2172652"/>
    <lineage>
        <taxon>Bacteria</taxon>
        <taxon>Pseudomonadati</taxon>
        <taxon>Pseudomonadota</taxon>
        <taxon>Alphaproteobacteria</taxon>
        <taxon>Caulobacterales</taxon>
        <taxon>Caulobacteraceae</taxon>
        <taxon>Caulobacter</taxon>
    </lineage>
</organism>
<dbReference type="InterPro" id="IPR002545">
    <property type="entry name" value="CheW-lke_dom"/>
</dbReference>
<dbReference type="Gene3D" id="2.30.30.40">
    <property type="entry name" value="SH3 Domains"/>
    <property type="match status" value="2"/>
</dbReference>
<dbReference type="GO" id="GO:0006935">
    <property type="term" value="P:chemotaxis"/>
    <property type="evidence" value="ECO:0007669"/>
    <property type="project" value="InterPro"/>
</dbReference>
<feature type="domain" description="CheW-like" evidence="1">
    <location>
        <begin position="321"/>
        <end position="460"/>
    </location>
</feature>
<dbReference type="InterPro" id="IPR039315">
    <property type="entry name" value="CheW"/>
</dbReference>
<dbReference type="Gene3D" id="2.40.50.180">
    <property type="entry name" value="CheA-289, Domain 4"/>
    <property type="match status" value="3"/>
</dbReference>
<dbReference type="InterPro" id="IPR036061">
    <property type="entry name" value="CheW-like_dom_sf"/>
</dbReference>
<dbReference type="PANTHER" id="PTHR22617:SF23">
    <property type="entry name" value="CHEMOTAXIS PROTEIN CHEW"/>
    <property type="match status" value="1"/>
</dbReference>
<comment type="caution">
    <text evidence="2">The sequence shown here is derived from an EMBL/GenBank/DDBJ whole genome shotgun (WGS) entry which is preliminary data.</text>
</comment>
<sequence>MTASCQRLTVRAGDARVAMAAEGVVEVIRGPRITRMPHGPPGLLGVTHLRGRVLPVVSLSSLLGGEVAAVDRVIVLRREPPLALAVEGIEAVKTVDGAGAPEDGRLLLDDADGARWFDLGAALDARFATFRSAARSESAERTDSSKVGSLVHEYAYLRFNLAGQPYALPIESVLDVSAVPAEVSSLPRTDELLLGVSERRGTVLPIVSLRGLLGLPRRVEQNKDRLVVTRVGGHELGLVVDEVSAILRAPEDRLGPASSLFNRGQGEARIDSVLRLADGKGLVSVLAPEKLLADDRVARLLGSAAGSKEIKMATPVGDARRERFVVLRLGEERYGLPIAAVDEVVRLPETLSRLPRAPTYVRGVMNLRGKVVPVIDQRLRFSVTSPSTGAGRVVVVTIGALQAGFAVDGVDSILEVDTADLLPAPDLTDEGGRVFDQAVERDGEVVLLIDPKALLDRAEADLLSDLTAKSIAS</sequence>
<dbReference type="PANTHER" id="PTHR22617">
    <property type="entry name" value="CHEMOTAXIS SENSOR HISTIDINE KINASE-RELATED"/>
    <property type="match status" value="1"/>
</dbReference>
<dbReference type="Proteomes" id="UP000245073">
    <property type="component" value="Unassembled WGS sequence"/>
</dbReference>
<dbReference type="RefSeq" id="WP_109454902.1">
    <property type="nucleotide sequence ID" value="NZ_QDKQ01000071.1"/>
</dbReference>
<gene>
    <name evidence="2" type="ORF">DDF67_21855</name>
</gene>